<dbReference type="InterPro" id="IPR013123">
    <property type="entry name" value="SpoU_subst-bd"/>
</dbReference>
<reference evidence="5" key="1">
    <citation type="submission" date="2019-08" db="EMBL/GenBank/DDBJ databases">
        <authorList>
            <person name="Kucharzyk K."/>
            <person name="Murdoch R.W."/>
            <person name="Higgins S."/>
            <person name="Loffler F."/>
        </authorList>
    </citation>
    <scope>NUCLEOTIDE SEQUENCE</scope>
</reference>
<sequence>MLSKALIKRISSYKESKYRNQDKVFVVEGVKVVNELLNSSYEIETICALRQWLDDNSKSIINKTNNIIEVNEDDLKKISSFSTPNQVLAVVKTPSPKEVVFKDKLVIALDQINDPGNLGTIIRIAHWFGIEDIICSENTVDQFNPKTIQSTMGSLFRVNVSYHNLKSYLQNLPKDYPIYGAVVENGENIYEKQVQKHGIIIIGSESHGISNEILPLINNSITIPNFSINQKAESLNASIATGIIVSEFKRRG</sequence>
<dbReference type="GO" id="GO:0008173">
    <property type="term" value="F:RNA methyltransferase activity"/>
    <property type="evidence" value="ECO:0007669"/>
    <property type="project" value="InterPro"/>
</dbReference>
<dbReference type="SUPFAM" id="SSF55315">
    <property type="entry name" value="L30e-like"/>
    <property type="match status" value="1"/>
</dbReference>
<name>A0A644V9T1_9ZZZZ</name>
<evidence type="ECO:0000256" key="3">
    <source>
        <dbReference type="ARBA" id="ARBA00022679"/>
    </source>
</evidence>
<dbReference type="Pfam" id="PF00588">
    <property type="entry name" value="SpoU_methylase"/>
    <property type="match status" value="1"/>
</dbReference>
<dbReference type="GO" id="GO:0032259">
    <property type="term" value="P:methylation"/>
    <property type="evidence" value="ECO:0007669"/>
    <property type="project" value="UniProtKB-KW"/>
</dbReference>
<dbReference type="EC" id="2.1.1.208" evidence="5"/>
<organism evidence="5">
    <name type="scientific">bioreactor metagenome</name>
    <dbReference type="NCBI Taxonomy" id="1076179"/>
    <lineage>
        <taxon>unclassified sequences</taxon>
        <taxon>metagenomes</taxon>
        <taxon>ecological metagenomes</taxon>
    </lineage>
</organism>
<comment type="similarity">
    <text evidence="1">Belongs to the class IV-like SAM-binding methyltransferase superfamily. RNA methyltransferase TrmH family.</text>
</comment>
<dbReference type="InterPro" id="IPR029028">
    <property type="entry name" value="Alpha/beta_knot_MTases"/>
</dbReference>
<proteinExistence type="inferred from homology"/>
<evidence type="ECO:0000313" key="5">
    <source>
        <dbReference type="EMBL" id="MPL88114.1"/>
    </source>
</evidence>
<dbReference type="Gene3D" id="3.30.1330.30">
    <property type="match status" value="1"/>
</dbReference>
<dbReference type="CDD" id="cd18109">
    <property type="entry name" value="SpoU-like_RNA-MTase"/>
    <property type="match status" value="1"/>
</dbReference>
<dbReference type="Pfam" id="PF22435">
    <property type="entry name" value="MRM3-like_sub_bind"/>
    <property type="match status" value="1"/>
</dbReference>
<dbReference type="InterPro" id="IPR051259">
    <property type="entry name" value="rRNA_Methyltransferase"/>
</dbReference>
<dbReference type="Gene3D" id="3.40.1280.10">
    <property type="match status" value="1"/>
</dbReference>
<accession>A0A644V9T1</accession>
<keyword evidence="3 5" id="KW-0808">Transferase</keyword>
<dbReference type="GO" id="GO:0005737">
    <property type="term" value="C:cytoplasm"/>
    <property type="evidence" value="ECO:0007669"/>
    <property type="project" value="UniProtKB-ARBA"/>
</dbReference>
<evidence type="ECO:0000256" key="1">
    <source>
        <dbReference type="ARBA" id="ARBA00007228"/>
    </source>
</evidence>
<dbReference type="InterPro" id="IPR001537">
    <property type="entry name" value="SpoU_MeTrfase"/>
</dbReference>
<evidence type="ECO:0000256" key="2">
    <source>
        <dbReference type="ARBA" id="ARBA00022603"/>
    </source>
</evidence>
<feature type="domain" description="RNA 2-O ribose methyltransferase substrate binding" evidence="4">
    <location>
        <begin position="26"/>
        <end position="97"/>
    </location>
</feature>
<gene>
    <name evidence="5" type="primary">aviRb_1</name>
    <name evidence="5" type="ORF">SDC9_34129</name>
</gene>
<dbReference type="AlphaFoldDB" id="A0A644V9T1"/>
<dbReference type="SMART" id="SM00967">
    <property type="entry name" value="SpoU_sub_bind"/>
    <property type="match status" value="1"/>
</dbReference>
<dbReference type="InterPro" id="IPR029064">
    <property type="entry name" value="Ribosomal_eL30-like_sf"/>
</dbReference>
<comment type="caution">
    <text evidence="5">The sequence shown here is derived from an EMBL/GenBank/DDBJ whole genome shotgun (WGS) entry which is preliminary data.</text>
</comment>
<dbReference type="GO" id="GO:0003723">
    <property type="term" value="F:RNA binding"/>
    <property type="evidence" value="ECO:0007669"/>
    <property type="project" value="InterPro"/>
</dbReference>
<dbReference type="SUPFAM" id="SSF75217">
    <property type="entry name" value="alpha/beta knot"/>
    <property type="match status" value="1"/>
</dbReference>
<dbReference type="InterPro" id="IPR029026">
    <property type="entry name" value="tRNA_m1G_MTases_N"/>
</dbReference>
<dbReference type="GO" id="GO:0006396">
    <property type="term" value="P:RNA processing"/>
    <property type="evidence" value="ECO:0007669"/>
    <property type="project" value="InterPro"/>
</dbReference>
<dbReference type="EMBL" id="VSSQ01000251">
    <property type="protein sequence ID" value="MPL88114.1"/>
    <property type="molecule type" value="Genomic_DNA"/>
</dbReference>
<protein>
    <submittedName>
        <fullName evidence="5">23S rRNA (Uridine(2479)-2'-O)-methyltransferase</fullName>
        <ecNumber evidence="5">2.1.1.208</ecNumber>
    </submittedName>
</protein>
<evidence type="ECO:0000259" key="4">
    <source>
        <dbReference type="SMART" id="SM00967"/>
    </source>
</evidence>
<dbReference type="PANTHER" id="PTHR43191">
    <property type="entry name" value="RRNA METHYLTRANSFERASE 3"/>
    <property type="match status" value="1"/>
</dbReference>
<dbReference type="PANTHER" id="PTHR43191:SF2">
    <property type="entry name" value="RRNA METHYLTRANSFERASE 3, MITOCHONDRIAL"/>
    <property type="match status" value="1"/>
</dbReference>
<dbReference type="InterPro" id="IPR053888">
    <property type="entry name" value="MRM3-like_sub_bind"/>
</dbReference>
<keyword evidence="2 5" id="KW-0489">Methyltransferase</keyword>